<keyword evidence="2" id="KW-1185">Reference proteome</keyword>
<organism evidence="1 2">
    <name type="scientific">Lactiplantibacillus songbeiensis</name>
    <dbReference type="NCBI Taxonomy" id="2559920"/>
    <lineage>
        <taxon>Bacteria</taxon>
        <taxon>Bacillati</taxon>
        <taxon>Bacillota</taxon>
        <taxon>Bacilli</taxon>
        <taxon>Lactobacillales</taxon>
        <taxon>Lactobacillaceae</taxon>
        <taxon>Lactiplantibacillus</taxon>
    </lineage>
</organism>
<dbReference type="Proteomes" id="UP001597188">
    <property type="component" value="Unassembled WGS sequence"/>
</dbReference>
<evidence type="ECO:0000313" key="2">
    <source>
        <dbReference type="Proteomes" id="UP001597188"/>
    </source>
</evidence>
<gene>
    <name evidence="1" type="ORF">ACFQ5L_08490</name>
</gene>
<comment type="caution">
    <text evidence="1">The sequence shown here is derived from an EMBL/GenBank/DDBJ whole genome shotgun (WGS) entry which is preliminary data.</text>
</comment>
<sequence>NNDRIQNKLNDLSPVVFEQQTVKL</sequence>
<proteinExistence type="predicted"/>
<name>A0ABW4C1D2_9LACO</name>
<protein>
    <submittedName>
        <fullName evidence="1">IS3 family transposase</fullName>
    </submittedName>
</protein>
<accession>A0ABW4C1D2</accession>
<dbReference type="RefSeq" id="WP_379893261.1">
    <property type="nucleotide sequence ID" value="NZ_JBHTOJ010000018.1"/>
</dbReference>
<evidence type="ECO:0000313" key="1">
    <source>
        <dbReference type="EMBL" id="MFD1420991.1"/>
    </source>
</evidence>
<reference evidence="2" key="1">
    <citation type="journal article" date="2019" name="Int. J. Syst. Evol. Microbiol.">
        <title>The Global Catalogue of Microorganisms (GCM) 10K type strain sequencing project: providing services to taxonomists for standard genome sequencing and annotation.</title>
        <authorList>
            <consortium name="The Broad Institute Genomics Platform"/>
            <consortium name="The Broad Institute Genome Sequencing Center for Infectious Disease"/>
            <person name="Wu L."/>
            <person name="Ma J."/>
        </authorList>
    </citation>
    <scope>NUCLEOTIDE SEQUENCE [LARGE SCALE GENOMIC DNA]</scope>
    <source>
        <strain evidence="2">CCM 8931</strain>
    </source>
</reference>
<feature type="non-terminal residue" evidence="1">
    <location>
        <position position="1"/>
    </location>
</feature>
<dbReference type="EMBL" id="JBHTOJ010000018">
    <property type="protein sequence ID" value="MFD1420991.1"/>
    <property type="molecule type" value="Genomic_DNA"/>
</dbReference>